<feature type="compositionally biased region" description="Polar residues" evidence="1">
    <location>
        <begin position="1"/>
        <end position="12"/>
    </location>
</feature>
<dbReference type="AlphaFoldDB" id="A0AAV6XQ42"/>
<name>A0AAV6XQ42_9LAMI</name>
<dbReference type="Proteomes" id="UP000826271">
    <property type="component" value="Unassembled WGS sequence"/>
</dbReference>
<dbReference type="EMBL" id="WHWC01000003">
    <property type="protein sequence ID" value="KAG8385106.1"/>
    <property type="molecule type" value="Genomic_DNA"/>
</dbReference>
<proteinExistence type="predicted"/>
<evidence type="ECO:0000313" key="3">
    <source>
        <dbReference type="Proteomes" id="UP000826271"/>
    </source>
</evidence>
<keyword evidence="3" id="KW-1185">Reference proteome</keyword>
<feature type="region of interest" description="Disordered" evidence="1">
    <location>
        <begin position="1"/>
        <end position="21"/>
    </location>
</feature>
<evidence type="ECO:0008006" key="4">
    <source>
        <dbReference type="Google" id="ProtNLM"/>
    </source>
</evidence>
<evidence type="ECO:0000313" key="2">
    <source>
        <dbReference type="EMBL" id="KAG8385106.1"/>
    </source>
</evidence>
<accession>A0AAV6XQ42</accession>
<evidence type="ECO:0000256" key="1">
    <source>
        <dbReference type="SAM" id="MobiDB-lite"/>
    </source>
</evidence>
<gene>
    <name evidence="2" type="ORF">BUALT_Bualt03G0006900</name>
</gene>
<protein>
    <recommendedName>
        <fullName evidence="4">RNase H type-1 domain-containing protein</fullName>
    </recommendedName>
</protein>
<comment type="caution">
    <text evidence="2">The sequence shown here is derived from an EMBL/GenBank/DDBJ whole genome shotgun (WGS) entry which is preliminary data.</text>
</comment>
<reference evidence="2" key="1">
    <citation type="submission" date="2019-10" db="EMBL/GenBank/DDBJ databases">
        <authorList>
            <person name="Zhang R."/>
            <person name="Pan Y."/>
            <person name="Wang J."/>
            <person name="Ma R."/>
            <person name="Yu S."/>
        </authorList>
    </citation>
    <scope>NUCLEOTIDE SEQUENCE</scope>
    <source>
        <strain evidence="2">LA-IB0</strain>
        <tissue evidence="2">Leaf</tissue>
    </source>
</reference>
<sequence length="246" mass="27036">MLTNNSSDQVQPSAPFAVGYTKANNPINKQFEKNGKTNKTNLRKAHSRPTARVWHSTVNKSKDVLDSSIIVDTAQLSQLAEGNSYPIQNNSIGPLPIGSQSNSFISTTPTQHVTCGPTPLPLSMTLLAQPTPLSNVDGLEDPYVKSGLHDPDPPNKRNLDRIHTETDVHILLECDMARQIWSLSDLPWDIVARWHDSAETWLSHVKRTGNRVAHTLARSAVSSHEGSVDPSTSIIQFLVSDSDMVF</sequence>
<organism evidence="2 3">
    <name type="scientific">Buddleja alternifolia</name>
    <dbReference type="NCBI Taxonomy" id="168488"/>
    <lineage>
        <taxon>Eukaryota</taxon>
        <taxon>Viridiplantae</taxon>
        <taxon>Streptophyta</taxon>
        <taxon>Embryophyta</taxon>
        <taxon>Tracheophyta</taxon>
        <taxon>Spermatophyta</taxon>
        <taxon>Magnoliopsida</taxon>
        <taxon>eudicotyledons</taxon>
        <taxon>Gunneridae</taxon>
        <taxon>Pentapetalae</taxon>
        <taxon>asterids</taxon>
        <taxon>lamiids</taxon>
        <taxon>Lamiales</taxon>
        <taxon>Scrophulariaceae</taxon>
        <taxon>Buddlejeae</taxon>
        <taxon>Buddleja</taxon>
    </lineage>
</organism>